<organism evidence="2 3">
    <name type="scientific">Hibiscus sabdariffa</name>
    <name type="common">roselle</name>
    <dbReference type="NCBI Taxonomy" id="183260"/>
    <lineage>
        <taxon>Eukaryota</taxon>
        <taxon>Viridiplantae</taxon>
        <taxon>Streptophyta</taxon>
        <taxon>Embryophyta</taxon>
        <taxon>Tracheophyta</taxon>
        <taxon>Spermatophyta</taxon>
        <taxon>Magnoliopsida</taxon>
        <taxon>eudicotyledons</taxon>
        <taxon>Gunneridae</taxon>
        <taxon>Pentapetalae</taxon>
        <taxon>rosids</taxon>
        <taxon>malvids</taxon>
        <taxon>Malvales</taxon>
        <taxon>Malvaceae</taxon>
        <taxon>Malvoideae</taxon>
        <taxon>Hibiscus</taxon>
    </lineage>
</organism>
<evidence type="ECO:0000313" key="2">
    <source>
        <dbReference type="EMBL" id="KAK9020527.1"/>
    </source>
</evidence>
<feature type="region of interest" description="Disordered" evidence="1">
    <location>
        <begin position="102"/>
        <end position="130"/>
    </location>
</feature>
<gene>
    <name evidence="2" type="ORF">V6N11_010548</name>
</gene>
<evidence type="ECO:0000256" key="1">
    <source>
        <dbReference type="SAM" id="MobiDB-lite"/>
    </source>
</evidence>
<keyword evidence="3" id="KW-1185">Reference proteome</keyword>
<proteinExistence type="predicted"/>
<name>A0ABR2S6G0_9ROSI</name>
<comment type="caution">
    <text evidence="2">The sequence shown here is derived from an EMBL/GenBank/DDBJ whole genome shotgun (WGS) entry which is preliminary data.</text>
</comment>
<reference evidence="2 3" key="1">
    <citation type="journal article" date="2024" name="G3 (Bethesda)">
        <title>Genome assembly of Hibiscus sabdariffa L. provides insights into metabolisms of medicinal natural products.</title>
        <authorList>
            <person name="Kim T."/>
        </authorList>
    </citation>
    <scope>NUCLEOTIDE SEQUENCE [LARGE SCALE GENOMIC DNA]</scope>
    <source>
        <strain evidence="2">TK-2024</strain>
        <tissue evidence="2">Old leaves</tissue>
    </source>
</reference>
<protein>
    <submittedName>
        <fullName evidence="2">Uncharacterized protein</fullName>
    </submittedName>
</protein>
<accession>A0ABR2S6G0</accession>
<dbReference type="Proteomes" id="UP001396334">
    <property type="component" value="Unassembled WGS sequence"/>
</dbReference>
<evidence type="ECO:0000313" key="3">
    <source>
        <dbReference type="Proteomes" id="UP001396334"/>
    </source>
</evidence>
<dbReference type="EMBL" id="JBBPBN010000016">
    <property type="protein sequence ID" value="KAK9020527.1"/>
    <property type="molecule type" value="Genomic_DNA"/>
</dbReference>
<feature type="compositionally biased region" description="Basic and acidic residues" evidence="1">
    <location>
        <begin position="107"/>
        <end position="123"/>
    </location>
</feature>
<sequence>MGETSSKNMQKREDDALIASVGKEDVEGCVSNALEKSTCEVRVVQIKEGNKGDSGDVDLAECSEFVDEKNRFFPELSLKHRKVKRREKEEIVKLENQRYVAPRHKSTLLDDSHHQKPHPKADHGLPTTKG</sequence>